<keyword evidence="3" id="KW-1185">Reference proteome</keyword>
<gene>
    <name evidence="2" type="ORF">DRF60_10955</name>
</gene>
<evidence type="ECO:0000313" key="3">
    <source>
        <dbReference type="Proteomes" id="UP000257030"/>
    </source>
</evidence>
<feature type="signal peptide" evidence="1">
    <location>
        <begin position="1"/>
        <end position="22"/>
    </location>
</feature>
<accession>A0A3D9DHP3</accession>
<reference evidence="2 3" key="1">
    <citation type="journal article" date="2010" name="Syst. Appl. Microbiol.">
        <title>Four new species of Chryseobacterium from the rhizosphere of coastal sand dune plants, Chryseobacterium elymi sp. nov., Chryseobacterium hagamense sp. nov., Chryseobacterium lathyri sp. nov. and Chryseobacterium rhizosphaerae sp. nov.</title>
        <authorList>
            <person name="Cho S.H."/>
            <person name="Lee K.S."/>
            <person name="Shin D.S."/>
            <person name="Han J.H."/>
            <person name="Park K.S."/>
            <person name="Lee C.H."/>
            <person name="Park K.H."/>
            <person name="Kim S.B."/>
        </authorList>
    </citation>
    <scope>NUCLEOTIDE SEQUENCE [LARGE SCALE GENOMIC DNA]</scope>
    <source>
        <strain evidence="2 3">KCTC 22547</strain>
    </source>
</reference>
<dbReference type="AlphaFoldDB" id="A0A3D9DHP3"/>
<evidence type="ECO:0000313" key="2">
    <source>
        <dbReference type="EMBL" id="REC77498.1"/>
    </source>
</evidence>
<dbReference type="EMBL" id="QNUH01000008">
    <property type="protein sequence ID" value="REC77498.1"/>
    <property type="molecule type" value="Genomic_DNA"/>
</dbReference>
<comment type="caution">
    <text evidence="2">The sequence shown here is derived from an EMBL/GenBank/DDBJ whole genome shotgun (WGS) entry which is preliminary data.</text>
</comment>
<protein>
    <recommendedName>
        <fullName evidence="4">TraB/GumN family protein</fullName>
    </recommendedName>
</protein>
<keyword evidence="1" id="KW-0732">Signal</keyword>
<sequence>MDVMPKFLLTVFSFIILCSAHAQKPKVVVLGVGHSTQLINFNQQPAAIRAFINKVDPAAICIERSPEEFTRNDFYEFTYEQQYVVVPYAKAVMKTLHPIDWLPADMDSDLAFGIRNLEVPRFIRGKSGFLGFTVFSDESDFEDGLYFADSPEYGKRIEKWYAQHPEKMSLDFPRRLFLYRTFLQAKRIEKVLENYSEKDTILVVIGSFHKNDIEKNLAENGYAIIQPSSFGEISMQDINRNFKSEDAYAILSFNLLGMQSNINKLNPKIINHAFDYLEKTTSAEKEFFRIKYDLYLSKMSSKQAIGHYQKLLSITDDTTVFTWNGVKDKMRIDSYFDPFGNLSLKKRIRLEIAREFHKMGNEKMYKKEIDNISEGMNDYKKQMLMVYVQKYLM</sequence>
<evidence type="ECO:0000256" key="1">
    <source>
        <dbReference type="SAM" id="SignalP"/>
    </source>
</evidence>
<organism evidence="2 3">
    <name type="scientific">Chryseobacterium elymi</name>
    <dbReference type="NCBI Taxonomy" id="395936"/>
    <lineage>
        <taxon>Bacteria</taxon>
        <taxon>Pseudomonadati</taxon>
        <taxon>Bacteroidota</taxon>
        <taxon>Flavobacteriia</taxon>
        <taxon>Flavobacteriales</taxon>
        <taxon>Weeksellaceae</taxon>
        <taxon>Chryseobacterium group</taxon>
        <taxon>Chryseobacterium</taxon>
    </lineage>
</organism>
<feature type="chain" id="PRO_5017551486" description="TraB/GumN family protein" evidence="1">
    <location>
        <begin position="23"/>
        <end position="393"/>
    </location>
</feature>
<evidence type="ECO:0008006" key="4">
    <source>
        <dbReference type="Google" id="ProtNLM"/>
    </source>
</evidence>
<dbReference type="Proteomes" id="UP000257030">
    <property type="component" value="Unassembled WGS sequence"/>
</dbReference>
<name>A0A3D9DHP3_9FLAO</name>
<proteinExistence type="predicted"/>